<dbReference type="Pfam" id="PF01315">
    <property type="entry name" value="Ald_Xan_dh_C"/>
    <property type="match status" value="1"/>
</dbReference>
<evidence type="ECO:0000313" key="2">
    <source>
        <dbReference type="EMBL" id="MBC8336553.1"/>
    </source>
</evidence>
<name>A0A8J6TH26_9CHLR</name>
<dbReference type="SMART" id="SM01008">
    <property type="entry name" value="Ald_Xan_dh_C"/>
    <property type="match status" value="1"/>
</dbReference>
<dbReference type="InterPro" id="IPR036856">
    <property type="entry name" value="Ald_Oxase/Xan_DH_a/b_sf"/>
</dbReference>
<dbReference type="Pfam" id="PF02738">
    <property type="entry name" value="MoCoBD_1"/>
    <property type="match status" value="1"/>
</dbReference>
<dbReference type="Proteomes" id="UP000614469">
    <property type="component" value="Unassembled WGS sequence"/>
</dbReference>
<evidence type="ECO:0000259" key="1">
    <source>
        <dbReference type="SMART" id="SM01008"/>
    </source>
</evidence>
<protein>
    <submittedName>
        <fullName evidence="2">Molybdopterin-dependent oxidoreductase</fullName>
    </submittedName>
</protein>
<dbReference type="AlphaFoldDB" id="A0A8J6TH26"/>
<comment type="caution">
    <text evidence="2">The sequence shown here is derived from an EMBL/GenBank/DDBJ whole genome shotgun (WGS) entry which is preliminary data.</text>
</comment>
<reference evidence="2 3" key="1">
    <citation type="submission" date="2020-08" db="EMBL/GenBank/DDBJ databases">
        <title>Bridging the membrane lipid divide: bacteria of the FCB group superphylum have the potential to synthesize archaeal ether lipids.</title>
        <authorList>
            <person name="Villanueva L."/>
            <person name="Von Meijenfeldt F.A.B."/>
            <person name="Westbye A.B."/>
            <person name="Yadav S."/>
            <person name="Hopmans E.C."/>
            <person name="Dutilh B.E."/>
            <person name="Sinninghe Damste J.S."/>
        </authorList>
    </citation>
    <scope>NUCLEOTIDE SEQUENCE [LARGE SCALE GENOMIC DNA]</scope>
    <source>
        <strain evidence="2">NIOZ-UU36</strain>
    </source>
</reference>
<dbReference type="Gene3D" id="3.90.1170.50">
    <property type="entry name" value="Aldehyde oxidase/xanthine dehydrogenase, a/b hammerhead"/>
    <property type="match status" value="1"/>
</dbReference>
<sequence>MSVSAVSINSVLRSSLPKATGEAKYVSDLHIPGCLYGHVVRSPFPHARILNINVSAAKRTPGVAAVVTASDIPGSNRLGKTRFDQPILADDKVRSYLDAVVLIAAEDEAAAKEAESKIIWDFELLPPVFSIDEALAPNAPLLHADCSGNVLKEINLAKGNIEKGFLDAEVVIEDSYQTPAIEHCYFELDTGLICLEPSGIYTLWLGCHSVYAERSIVASTLDIPEEQIIVIQPYTGGSFGGKDDGLLSGYLSLLAYYAHKPVRISFSRHEEFIAHTKRHPQWIHVRMGLKKDGTLTAIKFDIKTDTGAYAHWGEGIFTFASIGASGPYRIPHQEVNTTVVYTNNIPMGAMRAWGMPGVTFAMESQLDQAAHLLSIHPLELRWKNAAVEGDTMITGESFPEGIYIKETIEAAAKRAGVSLPSTGVFS</sequence>
<dbReference type="InterPro" id="IPR037165">
    <property type="entry name" value="AldOxase/xan_DH_Mopterin-bd_sf"/>
</dbReference>
<dbReference type="InterPro" id="IPR000674">
    <property type="entry name" value="Ald_Oxase/Xan_DH_a/b"/>
</dbReference>
<dbReference type="SUPFAM" id="SSF56003">
    <property type="entry name" value="Molybdenum cofactor-binding domain"/>
    <property type="match status" value="1"/>
</dbReference>
<dbReference type="PANTHER" id="PTHR11908:SF157">
    <property type="entry name" value="XANTHINE DEHYDROGENASE SUBUNIT D-RELATED"/>
    <property type="match status" value="1"/>
</dbReference>
<dbReference type="GO" id="GO:0016491">
    <property type="term" value="F:oxidoreductase activity"/>
    <property type="evidence" value="ECO:0007669"/>
    <property type="project" value="InterPro"/>
</dbReference>
<dbReference type="EMBL" id="JACNJN010000171">
    <property type="protein sequence ID" value="MBC8336553.1"/>
    <property type="molecule type" value="Genomic_DNA"/>
</dbReference>
<dbReference type="Gene3D" id="3.30.365.10">
    <property type="entry name" value="Aldehyde oxidase/xanthine dehydrogenase, molybdopterin binding domain"/>
    <property type="match status" value="3"/>
</dbReference>
<dbReference type="InterPro" id="IPR008274">
    <property type="entry name" value="AldOxase/xan_DH_MoCoBD1"/>
</dbReference>
<dbReference type="InterPro" id="IPR016208">
    <property type="entry name" value="Ald_Oxase/xanthine_DH-like"/>
</dbReference>
<dbReference type="SUPFAM" id="SSF54665">
    <property type="entry name" value="CO dehydrogenase molybdoprotein N-domain-like"/>
    <property type="match status" value="1"/>
</dbReference>
<dbReference type="PANTHER" id="PTHR11908">
    <property type="entry name" value="XANTHINE DEHYDROGENASE"/>
    <property type="match status" value="1"/>
</dbReference>
<gene>
    <name evidence="2" type="ORF">H8E29_14925</name>
</gene>
<dbReference type="GO" id="GO:0005506">
    <property type="term" value="F:iron ion binding"/>
    <property type="evidence" value="ECO:0007669"/>
    <property type="project" value="InterPro"/>
</dbReference>
<proteinExistence type="predicted"/>
<accession>A0A8J6TH26</accession>
<organism evidence="2 3">
    <name type="scientific">Candidatus Desulfolinea nitratireducens</name>
    <dbReference type="NCBI Taxonomy" id="2841698"/>
    <lineage>
        <taxon>Bacteria</taxon>
        <taxon>Bacillati</taxon>
        <taxon>Chloroflexota</taxon>
        <taxon>Anaerolineae</taxon>
        <taxon>Anaerolineales</taxon>
        <taxon>Anaerolineales incertae sedis</taxon>
        <taxon>Candidatus Desulfolinea</taxon>
    </lineage>
</organism>
<evidence type="ECO:0000313" key="3">
    <source>
        <dbReference type="Proteomes" id="UP000614469"/>
    </source>
</evidence>
<feature type="domain" description="Aldehyde oxidase/xanthine dehydrogenase a/b hammerhead" evidence="1">
    <location>
        <begin position="20"/>
        <end position="126"/>
    </location>
</feature>